<gene>
    <name evidence="1" type="ORF">D3273_27135</name>
</gene>
<keyword evidence="2" id="KW-1185">Reference proteome</keyword>
<reference evidence="1 2" key="1">
    <citation type="submission" date="2018-12" db="EMBL/GenBank/DDBJ databases">
        <authorList>
            <person name="Grouzdev D.S."/>
            <person name="Krutkina M.S."/>
        </authorList>
    </citation>
    <scope>NUCLEOTIDE SEQUENCE [LARGE SCALE GENOMIC DNA]</scope>
    <source>
        <strain evidence="1 2">RmlP026</strain>
    </source>
</reference>
<protein>
    <submittedName>
        <fullName evidence="1">Uncharacterized protein</fullName>
    </submittedName>
</protein>
<reference evidence="1 2" key="2">
    <citation type="submission" date="2019-02" db="EMBL/GenBank/DDBJ databases">
        <title>'Lichenibacterium ramalinii' gen. nov. sp. nov., 'Lichenibacterium minor' gen. nov. sp. nov.</title>
        <authorList>
            <person name="Pankratov T."/>
        </authorList>
    </citation>
    <scope>NUCLEOTIDE SEQUENCE [LARGE SCALE GENOMIC DNA]</scope>
    <source>
        <strain evidence="1 2">RmlP026</strain>
    </source>
</reference>
<organism evidence="1 2">
    <name type="scientific">Lichenibacterium minor</name>
    <dbReference type="NCBI Taxonomy" id="2316528"/>
    <lineage>
        <taxon>Bacteria</taxon>
        <taxon>Pseudomonadati</taxon>
        <taxon>Pseudomonadota</taxon>
        <taxon>Alphaproteobacteria</taxon>
        <taxon>Hyphomicrobiales</taxon>
        <taxon>Lichenihabitantaceae</taxon>
        <taxon>Lichenibacterium</taxon>
    </lineage>
</organism>
<accession>A0A4Q2U1Y9</accession>
<evidence type="ECO:0000313" key="1">
    <source>
        <dbReference type="EMBL" id="RYC28841.1"/>
    </source>
</evidence>
<dbReference type="EMBL" id="QYBB01000102">
    <property type="protein sequence ID" value="RYC28841.1"/>
    <property type="molecule type" value="Genomic_DNA"/>
</dbReference>
<dbReference type="AlphaFoldDB" id="A0A4Q2U1Y9"/>
<dbReference type="Proteomes" id="UP000290759">
    <property type="component" value="Unassembled WGS sequence"/>
</dbReference>
<proteinExistence type="predicted"/>
<comment type="caution">
    <text evidence="1">The sequence shown here is derived from an EMBL/GenBank/DDBJ whole genome shotgun (WGS) entry which is preliminary data.</text>
</comment>
<dbReference type="RefSeq" id="WP_129230083.1">
    <property type="nucleotide sequence ID" value="NZ_QYBB01000102.1"/>
</dbReference>
<evidence type="ECO:0000313" key="2">
    <source>
        <dbReference type="Proteomes" id="UP000290759"/>
    </source>
</evidence>
<sequence length="102" mass="10747">MTHVVDVKCASVAAAAVSSARKASSAKEEGQDSELVELTRARAQASGAVLGISVDQVNKEVDEGSAKILRNLTKTNGPSELKQEQLDLGRVLVECAILQTKK</sequence>
<name>A0A4Q2U1Y9_9HYPH</name>